<dbReference type="Gene3D" id="3.40.50.1820">
    <property type="entry name" value="alpha/beta hydrolase"/>
    <property type="match status" value="1"/>
</dbReference>
<evidence type="ECO:0000313" key="2">
    <source>
        <dbReference type="EMBL" id="WQD78709.1"/>
    </source>
</evidence>
<protein>
    <submittedName>
        <fullName evidence="2">Alpha/beta hydrolase</fullName>
    </submittedName>
</protein>
<dbReference type="SUPFAM" id="SSF53474">
    <property type="entry name" value="alpha/beta-Hydrolases"/>
    <property type="match status" value="1"/>
</dbReference>
<evidence type="ECO:0000259" key="1">
    <source>
        <dbReference type="Pfam" id="PF00561"/>
    </source>
</evidence>
<accession>A0ABZ0WN10</accession>
<dbReference type="InterPro" id="IPR000073">
    <property type="entry name" value="AB_hydrolase_1"/>
</dbReference>
<feature type="domain" description="AB hydrolase-1" evidence="1">
    <location>
        <begin position="32"/>
        <end position="133"/>
    </location>
</feature>
<name>A0ABZ0WN10_9BURK</name>
<dbReference type="Pfam" id="PF00561">
    <property type="entry name" value="Abhydrolase_1"/>
    <property type="match status" value="1"/>
</dbReference>
<proteinExistence type="predicted"/>
<dbReference type="PRINTS" id="PR00412">
    <property type="entry name" value="EPOXHYDRLASE"/>
</dbReference>
<reference evidence="2 3" key="1">
    <citation type="submission" date="2023-12" db="EMBL/GenBank/DDBJ databases">
        <title>Genome sequencing and assembly of bacterial species from a model synthetic community.</title>
        <authorList>
            <person name="Hogle S.L."/>
        </authorList>
    </citation>
    <scope>NUCLEOTIDE SEQUENCE [LARGE SCALE GENOMIC DNA]</scope>
    <source>
        <strain evidence="2 3">HAMBI 2494</strain>
    </source>
</reference>
<evidence type="ECO:0000313" key="3">
    <source>
        <dbReference type="Proteomes" id="UP001325479"/>
    </source>
</evidence>
<organism evidence="2 3">
    <name type="scientific">Paraburkholderia kururiensis</name>
    <dbReference type="NCBI Taxonomy" id="984307"/>
    <lineage>
        <taxon>Bacteria</taxon>
        <taxon>Pseudomonadati</taxon>
        <taxon>Pseudomonadota</taxon>
        <taxon>Betaproteobacteria</taxon>
        <taxon>Burkholderiales</taxon>
        <taxon>Burkholderiaceae</taxon>
        <taxon>Paraburkholderia</taxon>
    </lineage>
</organism>
<dbReference type="InterPro" id="IPR000639">
    <property type="entry name" value="Epox_hydrolase-like"/>
</dbReference>
<dbReference type="RefSeq" id="WP_114809811.1">
    <property type="nucleotide sequence ID" value="NZ_CP139965.1"/>
</dbReference>
<dbReference type="GO" id="GO:0016787">
    <property type="term" value="F:hydrolase activity"/>
    <property type="evidence" value="ECO:0007669"/>
    <property type="project" value="UniProtKB-KW"/>
</dbReference>
<keyword evidence="2" id="KW-0378">Hydrolase</keyword>
<keyword evidence="3" id="KW-1185">Reference proteome</keyword>
<dbReference type="Proteomes" id="UP001325479">
    <property type="component" value="Chromosome"/>
</dbReference>
<sequence>MKETLVVDGIDVIVESAGNAGGESAEASSRETIVMIHGWPDTYRLWDRQVEHFGTHYRCVRFTLPGFDVSKPRRAFSLDEIVETIRHTVERTCGDGKAIMMLHDWGCVFGYQFCMRYPERVAKIVGIDVGDAASRQYLNSLSVKSKAMIVGYQLWLAVAWRIGGRTGDRMTKYMAHLLRVPSHADFIGSHMDYPYFIQWTGAHGSFRNMMKLAPTCPMLFIYGTRKPFMFHSPQWAEALAAQPGNKVCAIRAGHWVMVDDAPQFNQTVSEWLTAG</sequence>
<dbReference type="PANTHER" id="PTHR43798">
    <property type="entry name" value="MONOACYLGLYCEROL LIPASE"/>
    <property type="match status" value="1"/>
</dbReference>
<dbReference type="InterPro" id="IPR029058">
    <property type="entry name" value="AB_hydrolase_fold"/>
</dbReference>
<dbReference type="EMBL" id="CP139965">
    <property type="protein sequence ID" value="WQD78709.1"/>
    <property type="molecule type" value="Genomic_DNA"/>
</dbReference>
<gene>
    <name evidence="2" type="ORF">U0042_03085</name>
</gene>
<dbReference type="InterPro" id="IPR050266">
    <property type="entry name" value="AB_hydrolase_sf"/>
</dbReference>